<accession>A0A0G9KYA6</accession>
<dbReference type="InterPro" id="IPR033397">
    <property type="entry name" value="Metallo_peptidase_C"/>
</dbReference>
<dbReference type="EMBL" id="JAIW01000051">
    <property type="protein sequence ID" value="KLE09118.1"/>
    <property type="molecule type" value="Genomic_DNA"/>
</dbReference>
<dbReference type="InterPro" id="IPR031489">
    <property type="entry name" value="Peptidase_M99"/>
</dbReference>
<feature type="domain" description="D,L-carboxypeptidase peptidase" evidence="1">
    <location>
        <begin position="15"/>
        <end position="259"/>
    </location>
</feature>
<dbReference type="SUPFAM" id="SSF53187">
    <property type="entry name" value="Zn-dependent exopeptidases"/>
    <property type="match status" value="1"/>
</dbReference>
<dbReference type="Gene3D" id="3.40.630.10">
    <property type="entry name" value="Zn peptidases"/>
    <property type="match status" value="1"/>
</dbReference>
<evidence type="ECO:0000259" key="2">
    <source>
        <dbReference type="Pfam" id="PF17129"/>
    </source>
</evidence>
<feature type="domain" description="Metallo-carboxypeptidase C-terminal" evidence="2">
    <location>
        <begin position="342"/>
        <end position="432"/>
    </location>
</feature>
<gene>
    <name evidence="3" type="ORF">AF80_07750</name>
</gene>
<proteinExistence type="predicted"/>
<evidence type="ECO:0000313" key="4">
    <source>
        <dbReference type="Proteomes" id="UP000035154"/>
    </source>
</evidence>
<organism evidence="3 4">
    <name type="scientific">Aliarcobacter butzleri L355</name>
    <dbReference type="NCBI Taxonomy" id="1447263"/>
    <lineage>
        <taxon>Bacteria</taxon>
        <taxon>Pseudomonadati</taxon>
        <taxon>Campylobacterota</taxon>
        <taxon>Epsilonproteobacteria</taxon>
        <taxon>Campylobacterales</taxon>
        <taxon>Arcobacteraceae</taxon>
        <taxon>Aliarcobacter</taxon>
    </lineage>
</organism>
<protein>
    <recommendedName>
        <fullName evidence="5">Deacylase</fullName>
    </recommendedName>
</protein>
<dbReference type="Pfam" id="PF17129">
    <property type="entry name" value="Peptidase_M99_C"/>
    <property type="match status" value="1"/>
</dbReference>
<dbReference type="PATRIC" id="fig|1447263.3.peg.1516"/>
<evidence type="ECO:0008006" key="5">
    <source>
        <dbReference type="Google" id="ProtNLM"/>
    </source>
</evidence>
<evidence type="ECO:0000259" key="1">
    <source>
        <dbReference type="Pfam" id="PF17033"/>
    </source>
</evidence>
<reference evidence="3 4" key="1">
    <citation type="submission" date="2014-01" db="EMBL/GenBank/DDBJ databases">
        <title>Development of a Comparative Genomic Fingerprinting Assay for High Resolution Genotyping of Arcobacter butzleri.</title>
        <authorList>
            <person name="Webb A.L."/>
            <person name="Inglis G.D."/>
            <person name="Kruczkiewicz P."/>
            <person name="Selinger L.B."/>
            <person name="Taboada E.N."/>
        </authorList>
    </citation>
    <scope>NUCLEOTIDE SEQUENCE [LARGE SCALE GENOMIC DNA]</scope>
    <source>
        <strain evidence="3 4">L355</strain>
    </source>
</reference>
<dbReference type="RefSeq" id="WP_046998484.1">
    <property type="nucleotide sequence ID" value="NZ_JAIW01000051.1"/>
</dbReference>
<comment type="caution">
    <text evidence="3">The sequence shown here is derived from an EMBL/GenBank/DDBJ whole genome shotgun (WGS) entry which is preliminary data.</text>
</comment>
<sequence length="433" mass="50306">MKFIVVFLLLVINLFAVTNRDFSIYKKEAQTPSHTLLIIGGIHGDEPGAYFAPAFFEKYYKITKGSVWVIPNINGDSIIANQRGIYNDMNRKFSVIEKDDPDYFIIERVKKIILDKKVDLILNLHDGHGFYRETHENAIFNPKAWGQATIIDQDKINGLDKFGDLDKIATQVKNNLNKDKLFQEFHSFGVKNTQTKFKDEQMQLSLTYFAITNNKPAFAIETSKNITDLTEKVIYQLKSIEEFMKIMDIEFQRDFDINNYEEVKKRLFDFGEVKINENIAFDLSDTRKILRFIPLKKENNEFKFENALGATKIVDNKYEVYIGNINVTNLFPQIFDVKEYKDSIKIEVDGKVINTKLGEVIDVKNSFKIVKNDFFRVNVIGFSKAGVDSEDDILLKKSDMVDSFSIDTNNKQYRVEFYKDNNFYGMITINFVD</sequence>
<dbReference type="Pfam" id="PF17033">
    <property type="entry name" value="Peptidase_M99"/>
    <property type="match status" value="1"/>
</dbReference>
<evidence type="ECO:0000313" key="3">
    <source>
        <dbReference type="EMBL" id="KLE09118.1"/>
    </source>
</evidence>
<dbReference type="Proteomes" id="UP000035154">
    <property type="component" value="Unassembled WGS sequence"/>
</dbReference>
<dbReference type="AlphaFoldDB" id="A0A0G9KYA6"/>
<name>A0A0G9KYA6_9BACT</name>